<comment type="caution">
    <text evidence="1">The sequence shown here is derived from an EMBL/GenBank/DDBJ whole genome shotgun (WGS) entry which is preliminary data.</text>
</comment>
<dbReference type="EMBL" id="CAKOGL010000013">
    <property type="protein sequence ID" value="CAH2093609.1"/>
    <property type="molecule type" value="Genomic_DNA"/>
</dbReference>
<keyword evidence="2" id="KW-1185">Reference proteome</keyword>
<evidence type="ECO:0000313" key="1">
    <source>
        <dbReference type="EMBL" id="CAH2093609.1"/>
    </source>
</evidence>
<organism evidence="1 2">
    <name type="scientific">Euphydryas editha</name>
    <name type="common">Edith's checkerspot</name>
    <dbReference type="NCBI Taxonomy" id="104508"/>
    <lineage>
        <taxon>Eukaryota</taxon>
        <taxon>Metazoa</taxon>
        <taxon>Ecdysozoa</taxon>
        <taxon>Arthropoda</taxon>
        <taxon>Hexapoda</taxon>
        <taxon>Insecta</taxon>
        <taxon>Pterygota</taxon>
        <taxon>Neoptera</taxon>
        <taxon>Endopterygota</taxon>
        <taxon>Lepidoptera</taxon>
        <taxon>Glossata</taxon>
        <taxon>Ditrysia</taxon>
        <taxon>Papilionoidea</taxon>
        <taxon>Nymphalidae</taxon>
        <taxon>Nymphalinae</taxon>
        <taxon>Euphydryas</taxon>
    </lineage>
</organism>
<name>A0AAU9U7A7_EUPED</name>
<evidence type="ECO:0000313" key="2">
    <source>
        <dbReference type="Proteomes" id="UP001153954"/>
    </source>
</evidence>
<dbReference type="AlphaFoldDB" id="A0AAU9U7A7"/>
<accession>A0AAU9U7A7</accession>
<sequence length="79" mass="8484">MNRLESSSKKDKDDEKARNNCTKAMELDLDYLERGGVGNMTVSGAPSVEPSPDSLDLVKVVFLGAPAVGKTSIIQVCKQ</sequence>
<reference evidence="1" key="1">
    <citation type="submission" date="2022-03" db="EMBL/GenBank/DDBJ databases">
        <authorList>
            <person name="Tunstrom K."/>
        </authorList>
    </citation>
    <scope>NUCLEOTIDE SEQUENCE</scope>
</reference>
<proteinExistence type="predicted"/>
<protein>
    <submittedName>
        <fullName evidence="1">Uncharacterized protein</fullName>
    </submittedName>
</protein>
<dbReference type="Proteomes" id="UP001153954">
    <property type="component" value="Unassembled WGS sequence"/>
</dbReference>
<gene>
    <name evidence="1" type="ORF">EEDITHA_LOCUS9260</name>
</gene>